<proteinExistence type="inferred from homology"/>
<dbReference type="PANTHER" id="PTHR10211">
    <property type="entry name" value="DEOXYRIBODIPYRIMIDINE PHOTOLYASE"/>
    <property type="match status" value="1"/>
</dbReference>
<sequence length="496" mass="57614">MIDVRRIDGNDKPLNLNGTHVVYWMTSARRARWNHALDHAVELANEHHVPLIVVECLALGHRYANDRIHTFVLQGMMDNRKLFEMSAVTYVPYVETKKFQAGGLLQSFAKDAVAVVIDDYPTYMPRDVARRAKKLTQCSVRCIDSNGVVPLRAPERSFSTAHSFRRYIHQNVLNFIADPPLSHPLKELNDVPDGSIIVKQCFEEVNIPLTPLEFIWRVSEASREGRDALQALDIDHDVPPVDSRRGGSVTARTELKKFIEQRLNTYHVDRNHPERHGGSGLSPWLHFGHISSFEIVNEVLTSQKWNPMLITPPHNGRRAGWWGLSEGAEAFLDQVITWRELGFVYCYEHPDHTSYQTLPEWAKKTLEEHATDERPYVYTFEQLENAETHDPLWNAAQTQLRKEGIIHNYLRMLWGKKVLEWCPDPEKACEWLIQLNDRWALDGRDPNSYTGIFWIFGRFDRGWFERSVFGKIRYMTSASTQRKFKTEDYIRKYADS</sequence>
<dbReference type="InterPro" id="IPR036155">
    <property type="entry name" value="Crypto/Photolyase_N_sf"/>
</dbReference>
<dbReference type="InterPro" id="IPR052219">
    <property type="entry name" value="Photolyase_Class-2"/>
</dbReference>
<dbReference type="InterPro" id="IPR014729">
    <property type="entry name" value="Rossmann-like_a/b/a_fold"/>
</dbReference>
<evidence type="ECO:0000256" key="12">
    <source>
        <dbReference type="ARBA" id="ARBA00033999"/>
    </source>
</evidence>
<dbReference type="GO" id="GO:0000719">
    <property type="term" value="P:photoreactive repair"/>
    <property type="evidence" value="ECO:0007669"/>
    <property type="project" value="TreeGrafter"/>
</dbReference>
<evidence type="ECO:0000313" key="14">
    <source>
        <dbReference type="EMBL" id="ADD93984.1"/>
    </source>
</evidence>
<keyword evidence="6" id="KW-0227">DNA damage</keyword>
<evidence type="ECO:0000256" key="5">
    <source>
        <dbReference type="ARBA" id="ARBA00022630"/>
    </source>
</evidence>
<evidence type="ECO:0000256" key="2">
    <source>
        <dbReference type="ARBA" id="ARBA00006409"/>
    </source>
</evidence>
<evidence type="ECO:0000256" key="1">
    <source>
        <dbReference type="ARBA" id="ARBA00001974"/>
    </source>
</evidence>
<dbReference type="InterPro" id="IPR006050">
    <property type="entry name" value="DNA_photolyase_N"/>
</dbReference>
<dbReference type="FunFam" id="1.10.579.10:FF:000002">
    <property type="entry name" value="Deoxyribodipyrimidine photolyase"/>
    <property type="match status" value="1"/>
</dbReference>
<evidence type="ECO:0000256" key="4">
    <source>
        <dbReference type="ARBA" id="ARBA00014046"/>
    </source>
</evidence>
<evidence type="ECO:0000256" key="9">
    <source>
        <dbReference type="ARBA" id="ARBA00023204"/>
    </source>
</evidence>
<dbReference type="Gene3D" id="1.10.579.10">
    <property type="entry name" value="DNA Cyclobutane Dipyrimidine Photolyase, subunit A, domain 3"/>
    <property type="match status" value="1"/>
</dbReference>
<evidence type="ECO:0000256" key="7">
    <source>
        <dbReference type="ARBA" id="ARBA00022827"/>
    </source>
</evidence>
<name>D6PE33_9BACT</name>
<keyword evidence="8" id="KW-0238">DNA-binding</keyword>
<evidence type="ECO:0000259" key="13">
    <source>
        <dbReference type="PROSITE" id="PS51645"/>
    </source>
</evidence>
<dbReference type="GO" id="GO:0003904">
    <property type="term" value="F:deoxyribodipyrimidine photo-lyase activity"/>
    <property type="evidence" value="ECO:0007669"/>
    <property type="project" value="UniProtKB-EC"/>
</dbReference>
<dbReference type="GO" id="GO:0003677">
    <property type="term" value="F:DNA binding"/>
    <property type="evidence" value="ECO:0007669"/>
    <property type="project" value="UniProtKB-KW"/>
</dbReference>
<evidence type="ECO:0000256" key="3">
    <source>
        <dbReference type="ARBA" id="ARBA00013149"/>
    </source>
</evidence>
<evidence type="ECO:0000256" key="6">
    <source>
        <dbReference type="ARBA" id="ARBA00022763"/>
    </source>
</evidence>
<evidence type="ECO:0000256" key="11">
    <source>
        <dbReference type="ARBA" id="ARBA00031671"/>
    </source>
</evidence>
<protein>
    <recommendedName>
        <fullName evidence="4">Deoxyribodipyrimidine photo-lyase</fullName>
        <ecNumber evidence="3">4.1.99.3</ecNumber>
    </recommendedName>
    <alternativeName>
        <fullName evidence="11">DNA photolyase</fullName>
    </alternativeName>
</protein>
<evidence type="ECO:0000256" key="8">
    <source>
        <dbReference type="ARBA" id="ARBA00023125"/>
    </source>
</evidence>
<feature type="domain" description="Photolyase/cryptochrome alpha/beta" evidence="13">
    <location>
        <begin position="19"/>
        <end position="151"/>
    </location>
</feature>
<keyword evidence="7" id="KW-0274">FAD</keyword>
<dbReference type="EC" id="4.1.99.3" evidence="3"/>
<accession>D6PE33</accession>
<keyword evidence="10 14" id="KW-0456">Lyase</keyword>
<dbReference type="SUPFAM" id="SSF52425">
    <property type="entry name" value="Cryptochrome/photolyase, N-terminal domain"/>
    <property type="match status" value="1"/>
</dbReference>
<evidence type="ECO:0000256" key="10">
    <source>
        <dbReference type="ARBA" id="ARBA00023239"/>
    </source>
</evidence>
<dbReference type="Gene3D" id="3.40.50.620">
    <property type="entry name" value="HUPs"/>
    <property type="match status" value="1"/>
</dbReference>
<dbReference type="PROSITE" id="PS51645">
    <property type="entry name" value="PHR_CRY_ALPHA_BETA"/>
    <property type="match status" value="1"/>
</dbReference>
<dbReference type="InterPro" id="IPR036134">
    <property type="entry name" value="Crypto/Photolyase_FAD-like_sf"/>
</dbReference>
<organism evidence="14">
    <name type="scientific">uncultured marine bacterium MedDCM-OCT-S09-C3</name>
    <dbReference type="NCBI Taxonomy" id="743079"/>
    <lineage>
        <taxon>Bacteria</taxon>
        <taxon>environmental samples</taxon>
    </lineage>
</organism>
<reference evidence="14" key="1">
    <citation type="journal article" date="2010" name="ISME J.">
        <title>Metagenome of the Mediterranean deep chlorophyll maximum studied by direct and fosmid library 454 pyrosequencing.</title>
        <authorList>
            <person name="Ghai R."/>
            <person name="Martin-Cuadrado A.B."/>
            <person name="Molto A.G."/>
            <person name="Heredia I.G."/>
            <person name="Cabrera R."/>
            <person name="Martin J."/>
            <person name="Verdu M."/>
            <person name="Deschamps P."/>
            <person name="Moreira D."/>
            <person name="Lopez-Garcia P."/>
            <person name="Mira A."/>
            <person name="Rodriguez-Valera F."/>
        </authorList>
    </citation>
    <scope>NUCLEOTIDE SEQUENCE</scope>
</reference>
<comment type="cofactor">
    <cofactor evidence="1">
        <name>FAD</name>
        <dbReference type="ChEBI" id="CHEBI:57692"/>
    </cofactor>
</comment>
<dbReference type="Gene3D" id="1.25.40.80">
    <property type="match status" value="1"/>
</dbReference>
<comment type="similarity">
    <text evidence="2">Belongs to the DNA photolyase class-2 family.</text>
</comment>
<keyword evidence="9" id="KW-0234">DNA repair</keyword>
<dbReference type="EMBL" id="GU943008">
    <property type="protein sequence ID" value="ADD93984.1"/>
    <property type="molecule type" value="Genomic_DNA"/>
</dbReference>
<dbReference type="PANTHER" id="PTHR10211:SF0">
    <property type="entry name" value="DEOXYRIBODIPYRIMIDINE PHOTO-LYASE"/>
    <property type="match status" value="1"/>
</dbReference>
<dbReference type="SUPFAM" id="SSF48173">
    <property type="entry name" value="Cryptochrome/photolyase FAD-binding domain"/>
    <property type="match status" value="1"/>
</dbReference>
<comment type="catalytic activity">
    <reaction evidence="12">
        <text>cyclobutadipyrimidine (in DNA) = 2 pyrimidine residues (in DNA).</text>
        <dbReference type="EC" id="4.1.99.3"/>
    </reaction>
</comment>
<dbReference type="AlphaFoldDB" id="D6PE33"/>
<keyword evidence="5" id="KW-0285">Flavoprotein</keyword>